<dbReference type="InterPro" id="IPR006091">
    <property type="entry name" value="Acyl-CoA_Oxase/DH_mid-dom"/>
</dbReference>
<dbReference type="PANTHER" id="PTHR43884">
    <property type="entry name" value="ACYL-COA DEHYDROGENASE"/>
    <property type="match status" value="1"/>
</dbReference>
<dbReference type="InterPro" id="IPR046373">
    <property type="entry name" value="Acyl-CoA_Oxase/DH_mid-dom_sf"/>
</dbReference>
<dbReference type="InterPro" id="IPR009075">
    <property type="entry name" value="AcylCo_DH/oxidase_C"/>
</dbReference>
<evidence type="ECO:0000256" key="2">
    <source>
        <dbReference type="ARBA" id="ARBA00009347"/>
    </source>
</evidence>
<dbReference type="GO" id="GO:0050660">
    <property type="term" value="F:flavin adenine dinucleotide binding"/>
    <property type="evidence" value="ECO:0007669"/>
    <property type="project" value="InterPro"/>
</dbReference>
<dbReference type="PANTHER" id="PTHR43884:SF12">
    <property type="entry name" value="ISOVALERYL-COA DEHYDROGENASE, MITOCHONDRIAL-RELATED"/>
    <property type="match status" value="1"/>
</dbReference>
<protein>
    <submittedName>
        <fullName evidence="9">Acyl-CoA dehydrogenase domain protein</fullName>
    </submittedName>
</protein>
<dbReference type="Gene3D" id="2.40.110.10">
    <property type="entry name" value="Butyryl-CoA Dehydrogenase, subunit A, domain 2"/>
    <property type="match status" value="1"/>
</dbReference>
<evidence type="ECO:0000256" key="3">
    <source>
        <dbReference type="ARBA" id="ARBA00022630"/>
    </source>
</evidence>
<dbReference type="Pfam" id="PF02770">
    <property type="entry name" value="Acyl-CoA_dh_M"/>
    <property type="match status" value="1"/>
</dbReference>
<dbReference type="AlphaFoldDB" id="A0A075H7D2"/>
<sequence length="409" mass="45367">MESIFQQHVDELKTMGWIGPKHIDVANRMDKAVNELFIDELEHYLEKKPNPEGQINVLRKYGLLGIDIPEKYGGLGVDSIALALGLERLGQLGMGPVTFVDVQCSLAGKAILEWGTEEQKKEYLIPAVRGEKILAFCLTEPWAGSETTALTSEYKESEGGYELNGTKYLVSNGSVAQAYIVFAHPVNKQNNMSAFLVDRDEEHIKVSMNLKEKLGLFTSDTALIEIEGAFVPQKNLIGGLGKGLSIAYSSLQNGRLGIAAGCLGAIDDCLNESIERAKTRIQHGKPIGKHQLIQRHISRIAEDLEMAKWPVYVAAYWKKLYDDRVNRDADFRKILDQKISLAKKIASSAAYRAADHALQIFGGFGYSTLCSPGRHYLDVRASRIYEGTDEIMELKIASHLLGDKFEAFS</sequence>
<feature type="domain" description="Acyl-CoA dehydrogenase/oxidase C-terminal" evidence="6">
    <location>
        <begin position="241"/>
        <end position="400"/>
    </location>
</feature>
<feature type="domain" description="Acyl-CoA oxidase/dehydrogenase middle" evidence="7">
    <location>
        <begin position="135"/>
        <end position="226"/>
    </location>
</feature>
<dbReference type="Gene3D" id="1.20.140.10">
    <property type="entry name" value="Butyryl-CoA Dehydrogenase, subunit A, domain 3"/>
    <property type="match status" value="1"/>
</dbReference>
<accession>A0A075H7D2</accession>
<evidence type="ECO:0000259" key="6">
    <source>
        <dbReference type="Pfam" id="PF00441"/>
    </source>
</evidence>
<comment type="cofactor">
    <cofactor evidence="1 5">
        <name>FAD</name>
        <dbReference type="ChEBI" id="CHEBI:57692"/>
    </cofactor>
</comment>
<dbReference type="InterPro" id="IPR037069">
    <property type="entry name" value="AcylCoA_DH/ox_N_sf"/>
</dbReference>
<reference evidence="9" key="1">
    <citation type="journal article" date="2014" name="Genome Biol. Evol.">
        <title>Pangenome evidence for extensive interdomain horizontal transfer affecting lineage core and shell genes in uncultured planktonic thaumarchaeota and euryarchaeota.</title>
        <authorList>
            <person name="Deschamps P."/>
            <person name="Zivanovic Y."/>
            <person name="Moreira D."/>
            <person name="Rodriguez-Valera F."/>
            <person name="Lopez-Garcia P."/>
        </authorList>
    </citation>
    <scope>NUCLEOTIDE SEQUENCE</scope>
</reference>
<dbReference type="InterPro" id="IPR009100">
    <property type="entry name" value="AcylCoA_DH/oxidase_NM_dom_sf"/>
</dbReference>
<evidence type="ECO:0000256" key="5">
    <source>
        <dbReference type="RuleBase" id="RU362125"/>
    </source>
</evidence>
<evidence type="ECO:0000313" key="9">
    <source>
        <dbReference type="EMBL" id="AIF12391.1"/>
    </source>
</evidence>
<proteinExistence type="inferred from homology"/>
<dbReference type="InterPro" id="IPR036250">
    <property type="entry name" value="AcylCo_DH-like_C"/>
</dbReference>
<evidence type="ECO:0000256" key="4">
    <source>
        <dbReference type="ARBA" id="ARBA00022827"/>
    </source>
</evidence>
<organism evidence="9">
    <name type="scientific">uncultured marine thaumarchaeote KM3_55_F05</name>
    <dbReference type="NCBI Taxonomy" id="1456198"/>
    <lineage>
        <taxon>Archaea</taxon>
        <taxon>Nitrososphaerota</taxon>
        <taxon>environmental samples</taxon>
    </lineage>
</organism>
<keyword evidence="4 5" id="KW-0274">FAD</keyword>
<dbReference type="Pfam" id="PF00441">
    <property type="entry name" value="Acyl-CoA_dh_1"/>
    <property type="match status" value="1"/>
</dbReference>
<dbReference type="SUPFAM" id="SSF47203">
    <property type="entry name" value="Acyl-CoA dehydrogenase C-terminal domain-like"/>
    <property type="match status" value="1"/>
</dbReference>
<dbReference type="Gene3D" id="1.10.540.10">
    <property type="entry name" value="Acyl-CoA dehydrogenase/oxidase, N-terminal domain"/>
    <property type="match status" value="1"/>
</dbReference>
<evidence type="ECO:0000259" key="8">
    <source>
        <dbReference type="Pfam" id="PF02771"/>
    </source>
</evidence>
<dbReference type="Pfam" id="PF02771">
    <property type="entry name" value="Acyl-CoA_dh_N"/>
    <property type="match status" value="1"/>
</dbReference>
<dbReference type="EMBL" id="KF900944">
    <property type="protein sequence ID" value="AIF12391.1"/>
    <property type="molecule type" value="Genomic_DNA"/>
</dbReference>
<evidence type="ECO:0000259" key="7">
    <source>
        <dbReference type="Pfam" id="PF02770"/>
    </source>
</evidence>
<keyword evidence="5" id="KW-0560">Oxidoreductase</keyword>
<comment type="similarity">
    <text evidence="2 5">Belongs to the acyl-CoA dehydrogenase family.</text>
</comment>
<dbReference type="GO" id="GO:0003995">
    <property type="term" value="F:acyl-CoA dehydrogenase activity"/>
    <property type="evidence" value="ECO:0007669"/>
    <property type="project" value="TreeGrafter"/>
</dbReference>
<dbReference type="InterPro" id="IPR013786">
    <property type="entry name" value="AcylCoA_DH/ox_N"/>
</dbReference>
<feature type="domain" description="Acyl-CoA dehydrogenase/oxidase N-terminal" evidence="8">
    <location>
        <begin position="37"/>
        <end position="131"/>
    </location>
</feature>
<keyword evidence="3 5" id="KW-0285">Flavoprotein</keyword>
<dbReference type="SUPFAM" id="SSF56645">
    <property type="entry name" value="Acyl-CoA dehydrogenase NM domain-like"/>
    <property type="match status" value="1"/>
</dbReference>
<name>A0A075H7D2_9ARCH</name>
<evidence type="ECO:0000256" key="1">
    <source>
        <dbReference type="ARBA" id="ARBA00001974"/>
    </source>
</evidence>